<dbReference type="Proteomes" id="UP000192815">
    <property type="component" value="Unassembled WGS sequence"/>
</dbReference>
<organism evidence="1 2">
    <name type="scientific">Pseudomonas floridensis</name>
    <dbReference type="NCBI Taxonomy" id="1958950"/>
    <lineage>
        <taxon>Bacteria</taxon>
        <taxon>Pseudomonadati</taxon>
        <taxon>Pseudomonadota</taxon>
        <taxon>Gammaproteobacteria</taxon>
        <taxon>Pseudomonadales</taxon>
        <taxon>Pseudomonadaceae</taxon>
        <taxon>Pseudomonas</taxon>
    </lineage>
</organism>
<dbReference type="OrthoDB" id="6883952at2"/>
<keyword evidence="2" id="KW-1185">Reference proteome</keyword>
<proteinExistence type="predicted"/>
<name>A0A1X0MYT7_9PSED</name>
<evidence type="ECO:0000313" key="2">
    <source>
        <dbReference type="Proteomes" id="UP000192815"/>
    </source>
</evidence>
<dbReference type="AlphaFoldDB" id="A0A1X0MYT7"/>
<gene>
    <name evidence="1" type="ORF">BZK31_26940</name>
</gene>
<sequence length="122" mass="14489">MSYGFLSGFIYDVADSVGEFLSDEQKRELPPPSLEEIVKTYIDKRNLLSAFCLRLQIKKYIKEYTSPHGLEYVDPPFNQETSFPEDYFEGDLYVFLTNTLTFLNREIKARRLAFFRKLMYRN</sequence>
<dbReference type="EMBL" id="MUIO01000148">
    <property type="protein sequence ID" value="ORC53883.1"/>
    <property type="molecule type" value="Genomic_DNA"/>
</dbReference>
<evidence type="ECO:0000313" key="1">
    <source>
        <dbReference type="EMBL" id="ORC53883.1"/>
    </source>
</evidence>
<accession>A0A1X0MYT7</accession>
<dbReference type="RefSeq" id="WP_083186257.1">
    <property type="nucleotide sequence ID" value="NZ_CBCRZR010000033.1"/>
</dbReference>
<protein>
    <submittedName>
        <fullName evidence="1">Uncharacterized protein</fullName>
    </submittedName>
</protein>
<reference evidence="2" key="1">
    <citation type="submission" date="2017-02" db="EMBL/GenBank/DDBJ databases">
        <title>Pseudomonas floridae sp. nov., a novel pathogenic bacterial species isolated from tomato.</title>
        <authorList>
            <person name="Timilsina S."/>
            <person name="Vallad G.E."/>
            <person name="Jones J.B."/>
        </authorList>
    </citation>
    <scope>NUCLEOTIDE SEQUENCE [LARGE SCALE GENOMIC DNA]</scope>
    <source>
        <strain evidence="2">GEV388</strain>
    </source>
</reference>
<comment type="caution">
    <text evidence="1">The sequence shown here is derived from an EMBL/GenBank/DDBJ whole genome shotgun (WGS) entry which is preliminary data.</text>
</comment>
<dbReference type="STRING" id="1958950.BZK31_26940"/>